<dbReference type="PANTHER" id="PTHR16305">
    <property type="entry name" value="TESTICULAR SOLUBLE ADENYLYL CYCLASE"/>
    <property type="match status" value="1"/>
</dbReference>
<dbReference type="CDD" id="cd06170">
    <property type="entry name" value="LuxR_C_like"/>
    <property type="match status" value="1"/>
</dbReference>
<dbReference type="InterPro" id="IPR000792">
    <property type="entry name" value="Tscrpt_reg_LuxR_C"/>
</dbReference>
<dbReference type="SUPFAM" id="SSF48452">
    <property type="entry name" value="TPR-like"/>
    <property type="match status" value="1"/>
</dbReference>
<dbReference type="Gene3D" id="1.10.10.10">
    <property type="entry name" value="Winged helix-like DNA-binding domain superfamily/Winged helix DNA-binding domain"/>
    <property type="match status" value="1"/>
</dbReference>
<dbReference type="PROSITE" id="PS50043">
    <property type="entry name" value="HTH_LUXR_2"/>
    <property type="match status" value="1"/>
</dbReference>
<sequence>MPSEESVPLGLVRQLVHSEALPTETKIWLERLLDEEEGSTGPGLPDGTAQGSGARMQKFWTALRTVARDRLVVIGVDDLQHADSTSLQYLLYIAGRSRTSRLLMVFTEALYYRQQDTAYRTELLRQPNFRRIRLEGLGPDAVARFLAQHQPRLPVDEETTEEFYAVTRGNPLLLRALLEERGTVTGTSGDCPDPAPGETFAHAVLTCLDRSGPTAAKVADGLAVLGAATTLDLLSRLCRLPRTSAAQGLRALHAAGVVDACHFQHPAVSSQVLDGMDPEHRQQLHRRAATLLYADGAPASAVAPHLLALERIDEPWVVAVLCDAAEEALADDEDGVAVACLELAHRVCDEPDRRIEIKVRTSVILRRNHPAAAETAAEELLAAVRAGLTPARYTTAIADLFLAHRRLEEAHEVLVGGARDTGDAMVPSGAGGSGRAAGGGVHAGPAAVAPERGTATALMTSIVERRYPWAESRMAGIPPQSREVRALPARPGNEPPSVRVSQQPWRLLLGPWRGDFVTAAEEMLQRSALTDATMEPITSAIKCLLFSGQTKRARHWCDVLLRNTARRGAGGWHAMFAGLRAEVALAEGNPEEAERCIDAGLSRITEHKRSVLACGLIAVQVMAQTAMGKYEAGARKLNEPALQAVYASAYGLTYLRARGHYNLATNSLDAALDDFMAVGRTAQRWGLDQPVWVPWRSDLAEALLGTGEYKEAERLVLEQISRLDDANPRIHGISLRLLAEASAPGERLGLLTRAVAQLRLSGDRLELARALCDLGETHKRLGDPAQAAMASRRAWELARECGAEPLCARIRLAHGDDDWGTRPEKTVVDTREAKLSDSEKRVAALAACGYTNRDISSQLYITVSTVEQHLTRVYRKLKIGGRQQLPIDLQFDLPETA</sequence>
<name>A0ABQ3RYH0_9ACTN</name>
<dbReference type="EMBL" id="BNEB01000002">
    <property type="protein sequence ID" value="GHI60911.1"/>
    <property type="molecule type" value="Genomic_DNA"/>
</dbReference>
<gene>
    <name evidence="4" type="ORF">Saso_25610</name>
</gene>
<keyword evidence="2" id="KW-0067">ATP-binding</keyword>
<evidence type="ECO:0000313" key="5">
    <source>
        <dbReference type="Proteomes" id="UP000649259"/>
    </source>
</evidence>
<evidence type="ECO:0000313" key="4">
    <source>
        <dbReference type="EMBL" id="GHI60911.1"/>
    </source>
</evidence>
<dbReference type="InterPro" id="IPR016032">
    <property type="entry name" value="Sig_transdc_resp-reg_C-effctor"/>
</dbReference>
<dbReference type="InterPro" id="IPR011990">
    <property type="entry name" value="TPR-like_helical_dom_sf"/>
</dbReference>
<evidence type="ECO:0000256" key="1">
    <source>
        <dbReference type="ARBA" id="ARBA00022741"/>
    </source>
</evidence>
<evidence type="ECO:0000259" key="3">
    <source>
        <dbReference type="PROSITE" id="PS50043"/>
    </source>
</evidence>
<accession>A0ABQ3RYH0</accession>
<dbReference type="Gene3D" id="1.25.40.10">
    <property type="entry name" value="Tetratricopeptide repeat domain"/>
    <property type="match status" value="1"/>
</dbReference>
<dbReference type="PANTHER" id="PTHR16305:SF35">
    <property type="entry name" value="TRANSCRIPTIONAL ACTIVATOR DOMAIN"/>
    <property type="match status" value="1"/>
</dbReference>
<dbReference type="Pfam" id="PF00196">
    <property type="entry name" value="GerE"/>
    <property type="match status" value="1"/>
</dbReference>
<feature type="domain" description="HTH luxR-type" evidence="3">
    <location>
        <begin position="828"/>
        <end position="894"/>
    </location>
</feature>
<keyword evidence="1" id="KW-0547">Nucleotide-binding</keyword>
<reference evidence="5" key="1">
    <citation type="submission" date="2023-07" db="EMBL/GenBank/DDBJ databases">
        <title>Whole genome shotgun sequence of Streptomyces cacaoi subsp. asoensis NBRC 13813.</title>
        <authorList>
            <person name="Komaki H."/>
            <person name="Tamura T."/>
        </authorList>
    </citation>
    <scope>NUCLEOTIDE SEQUENCE [LARGE SCALE GENOMIC DNA]</scope>
    <source>
        <strain evidence="5">NBRC 13813</strain>
    </source>
</reference>
<comment type="caution">
    <text evidence="4">The sequence shown here is derived from an EMBL/GenBank/DDBJ whole genome shotgun (WGS) entry which is preliminary data.</text>
</comment>
<proteinExistence type="predicted"/>
<dbReference type="InterPro" id="IPR036388">
    <property type="entry name" value="WH-like_DNA-bd_sf"/>
</dbReference>
<keyword evidence="5" id="KW-1185">Reference proteome</keyword>
<dbReference type="Proteomes" id="UP000649259">
    <property type="component" value="Unassembled WGS sequence"/>
</dbReference>
<dbReference type="SMART" id="SM00421">
    <property type="entry name" value="HTH_LUXR"/>
    <property type="match status" value="1"/>
</dbReference>
<evidence type="ECO:0000256" key="2">
    <source>
        <dbReference type="ARBA" id="ARBA00022840"/>
    </source>
</evidence>
<organism evidence="4 5">
    <name type="scientific">Streptomyces asoensis</name>
    <dbReference type="NCBI Taxonomy" id="249586"/>
    <lineage>
        <taxon>Bacteria</taxon>
        <taxon>Bacillati</taxon>
        <taxon>Actinomycetota</taxon>
        <taxon>Actinomycetes</taxon>
        <taxon>Kitasatosporales</taxon>
        <taxon>Streptomycetaceae</taxon>
        <taxon>Streptomyces</taxon>
    </lineage>
</organism>
<protein>
    <submittedName>
        <fullName evidence="4">Transcriptional regulator</fullName>
    </submittedName>
</protein>
<dbReference type="SUPFAM" id="SSF46894">
    <property type="entry name" value="C-terminal effector domain of the bipartite response regulators"/>
    <property type="match status" value="1"/>
</dbReference>
<dbReference type="PROSITE" id="PS00622">
    <property type="entry name" value="HTH_LUXR_1"/>
    <property type="match status" value="1"/>
</dbReference>
<dbReference type="PRINTS" id="PR00038">
    <property type="entry name" value="HTHLUXR"/>
</dbReference>